<dbReference type="RefSeq" id="XP_013754993.1">
    <property type="nucleotide sequence ID" value="XM_013899539.1"/>
</dbReference>
<evidence type="ECO:0000313" key="1">
    <source>
        <dbReference type="EMBL" id="KNC52898.1"/>
    </source>
</evidence>
<proteinExistence type="predicted"/>
<protein>
    <submittedName>
        <fullName evidence="1">Uncharacterized protein</fullName>
    </submittedName>
</protein>
<gene>
    <name evidence="1" type="ORF">AMSG_09061</name>
</gene>
<dbReference type="EMBL" id="GL349476">
    <property type="protein sequence ID" value="KNC52898.1"/>
    <property type="molecule type" value="Genomic_DNA"/>
</dbReference>
<dbReference type="GeneID" id="25567601"/>
<dbReference type="AlphaFoldDB" id="A0A0L0DNA8"/>
<dbReference type="Proteomes" id="UP000054408">
    <property type="component" value="Unassembled WGS sequence"/>
</dbReference>
<keyword evidence="2" id="KW-1185">Reference proteome</keyword>
<accession>A0A0L0DNA8</accession>
<sequence length="113" mass="12821">MDPHTDKAKRYLKKLGSALFKVLILSESYGTRRASLEVSKAGVVIAFQEPLNGVRVLYDESFETAPISIMIHPRSDKLVMIKFSAGRQLAFATQSPYESNLLVWCLEYFQYEA</sequence>
<organism evidence="1 2">
    <name type="scientific">Thecamonas trahens ATCC 50062</name>
    <dbReference type="NCBI Taxonomy" id="461836"/>
    <lineage>
        <taxon>Eukaryota</taxon>
        <taxon>Apusozoa</taxon>
        <taxon>Apusomonadida</taxon>
        <taxon>Apusomonadidae</taxon>
        <taxon>Thecamonas</taxon>
    </lineage>
</organism>
<reference evidence="1 2" key="1">
    <citation type="submission" date="2010-05" db="EMBL/GenBank/DDBJ databases">
        <title>The Genome Sequence of Thecamonas trahens ATCC 50062.</title>
        <authorList>
            <consortium name="The Broad Institute Genome Sequencing Platform"/>
            <person name="Russ C."/>
            <person name="Cuomo C."/>
            <person name="Shea T."/>
            <person name="Young S.K."/>
            <person name="Zeng Q."/>
            <person name="Koehrsen M."/>
            <person name="Haas B."/>
            <person name="Borodovsky M."/>
            <person name="Guigo R."/>
            <person name="Alvarado L."/>
            <person name="Berlin A."/>
            <person name="Bochicchio J."/>
            <person name="Borenstein D."/>
            <person name="Chapman S."/>
            <person name="Chen Z."/>
            <person name="Freedman E."/>
            <person name="Gellesch M."/>
            <person name="Goldberg J."/>
            <person name="Griggs A."/>
            <person name="Gujja S."/>
            <person name="Heilman E."/>
            <person name="Heiman D."/>
            <person name="Hepburn T."/>
            <person name="Howarth C."/>
            <person name="Jen D."/>
            <person name="Larson L."/>
            <person name="Mehta T."/>
            <person name="Park D."/>
            <person name="Pearson M."/>
            <person name="Roberts A."/>
            <person name="Saif S."/>
            <person name="Shenoy N."/>
            <person name="Sisk P."/>
            <person name="Stolte C."/>
            <person name="Sykes S."/>
            <person name="Thomson T."/>
            <person name="Walk T."/>
            <person name="White J."/>
            <person name="Yandava C."/>
            <person name="Burger G."/>
            <person name="Gray M.W."/>
            <person name="Holland P.W.H."/>
            <person name="King N."/>
            <person name="Lang F.B.F."/>
            <person name="Roger A.J."/>
            <person name="Ruiz-Trillo I."/>
            <person name="Lander E."/>
            <person name="Nusbaum C."/>
        </authorList>
    </citation>
    <scope>NUCLEOTIDE SEQUENCE [LARGE SCALE GENOMIC DNA]</scope>
    <source>
        <strain evidence="1 2">ATCC 50062</strain>
    </source>
</reference>
<evidence type="ECO:0000313" key="2">
    <source>
        <dbReference type="Proteomes" id="UP000054408"/>
    </source>
</evidence>
<name>A0A0L0DNA8_THETB</name>